<evidence type="ECO:0000259" key="5">
    <source>
        <dbReference type="Pfam" id="PF14226"/>
    </source>
</evidence>
<evidence type="ECO:0000313" key="6">
    <source>
        <dbReference type="EMBL" id="TVU46417.1"/>
    </source>
</evidence>
<feature type="domain" description="Isopenicillin N synthase-like Fe(2+) 2OG dioxygenase" evidence="4">
    <location>
        <begin position="180"/>
        <end position="221"/>
    </location>
</feature>
<protein>
    <recommendedName>
        <fullName evidence="8">Fe2OG dioxygenase domain-containing protein</fullName>
    </recommendedName>
</protein>
<evidence type="ECO:0000259" key="4">
    <source>
        <dbReference type="Pfam" id="PF03171"/>
    </source>
</evidence>
<keyword evidence="2" id="KW-0560">Oxidoreductase</keyword>
<evidence type="ECO:0000313" key="7">
    <source>
        <dbReference type="Proteomes" id="UP000324897"/>
    </source>
</evidence>
<dbReference type="GO" id="GO:0046872">
    <property type="term" value="F:metal ion binding"/>
    <property type="evidence" value="ECO:0007669"/>
    <property type="project" value="UniProtKB-KW"/>
</dbReference>
<dbReference type="InterPro" id="IPR027443">
    <property type="entry name" value="IPNS-like_sf"/>
</dbReference>
<keyword evidence="1" id="KW-0479">Metal-binding</keyword>
<evidence type="ECO:0000256" key="3">
    <source>
        <dbReference type="ARBA" id="ARBA00023004"/>
    </source>
</evidence>
<dbReference type="Pfam" id="PF14226">
    <property type="entry name" value="DIOX_N"/>
    <property type="match status" value="1"/>
</dbReference>
<evidence type="ECO:0000256" key="1">
    <source>
        <dbReference type="ARBA" id="ARBA00022723"/>
    </source>
</evidence>
<gene>
    <name evidence="6" type="ORF">EJB05_05952</name>
</gene>
<dbReference type="Gramene" id="TVU46417">
    <property type="protein sequence ID" value="TVU46417"/>
    <property type="gene ID" value="EJB05_05952"/>
</dbReference>
<dbReference type="SUPFAM" id="SSF51197">
    <property type="entry name" value="Clavaminate synthase-like"/>
    <property type="match status" value="1"/>
</dbReference>
<dbReference type="AlphaFoldDB" id="A0A5J9WEW1"/>
<dbReference type="PANTHER" id="PTHR47991">
    <property type="entry name" value="OXOGLUTARATE/IRON-DEPENDENT DIOXYGENASE"/>
    <property type="match status" value="1"/>
</dbReference>
<dbReference type="OrthoDB" id="288590at2759"/>
<reference evidence="6 7" key="1">
    <citation type="journal article" date="2019" name="Sci. Rep.">
        <title>A high-quality genome of Eragrostis curvula grass provides insights into Poaceae evolution and supports new strategies to enhance forage quality.</title>
        <authorList>
            <person name="Carballo J."/>
            <person name="Santos B.A.C.M."/>
            <person name="Zappacosta D."/>
            <person name="Garbus I."/>
            <person name="Selva J.P."/>
            <person name="Gallo C.A."/>
            <person name="Diaz A."/>
            <person name="Albertini E."/>
            <person name="Caccamo M."/>
            <person name="Echenique V."/>
        </authorList>
    </citation>
    <scope>NUCLEOTIDE SEQUENCE [LARGE SCALE GENOMIC DNA]</scope>
    <source>
        <strain evidence="7">cv. Victoria</strain>
        <tissue evidence="6">Leaf</tissue>
    </source>
</reference>
<dbReference type="Gene3D" id="2.60.120.330">
    <property type="entry name" value="B-lactam Antibiotic, Isopenicillin N Synthase, Chain"/>
    <property type="match status" value="2"/>
</dbReference>
<sequence>MNAASNKLVNRDEITDVTVSAFADSSQIPEKYIRTDEVLGGFVVSDNETHELPVVDMASLLDPELSKLETVKLGSACRHWGFFQLTNHGIDEAVIQHMKENTAQFFSLPLDSKKTVAVRGDGFEGYGHHYTRSSATGGDKLDWAESVIFVTQPVQDRNMPLWPANPPTFRNALETYSVEITNALVVNVGDILHIITNGTYKSVEHRVLVDAQRARTTAEIFQDASVDGMVTPLPELLKGGQARYKSIERFQYLKVRFSALAKGAGFLDSFRA</sequence>
<accession>A0A5J9WEW1</accession>
<evidence type="ECO:0000256" key="2">
    <source>
        <dbReference type="ARBA" id="ARBA00023002"/>
    </source>
</evidence>
<dbReference type="Proteomes" id="UP000324897">
    <property type="component" value="Chromosome 5"/>
</dbReference>
<proteinExistence type="predicted"/>
<comment type="caution">
    <text evidence="6">The sequence shown here is derived from an EMBL/GenBank/DDBJ whole genome shotgun (WGS) entry which is preliminary data.</text>
</comment>
<dbReference type="InterPro" id="IPR026992">
    <property type="entry name" value="DIOX_N"/>
</dbReference>
<evidence type="ECO:0008006" key="8">
    <source>
        <dbReference type="Google" id="ProtNLM"/>
    </source>
</evidence>
<name>A0A5J9WEW1_9POAL</name>
<dbReference type="GO" id="GO:0016491">
    <property type="term" value="F:oxidoreductase activity"/>
    <property type="evidence" value="ECO:0007669"/>
    <property type="project" value="UniProtKB-KW"/>
</dbReference>
<keyword evidence="7" id="KW-1185">Reference proteome</keyword>
<dbReference type="InterPro" id="IPR044861">
    <property type="entry name" value="IPNS-like_FE2OG_OXY"/>
</dbReference>
<dbReference type="InterPro" id="IPR050295">
    <property type="entry name" value="Plant_2OG-oxidoreductases"/>
</dbReference>
<dbReference type="Pfam" id="PF03171">
    <property type="entry name" value="2OG-FeII_Oxy"/>
    <property type="match status" value="1"/>
</dbReference>
<keyword evidence="3" id="KW-0408">Iron</keyword>
<feature type="non-terminal residue" evidence="6">
    <location>
        <position position="1"/>
    </location>
</feature>
<dbReference type="EMBL" id="RWGY01000004">
    <property type="protein sequence ID" value="TVU46417.1"/>
    <property type="molecule type" value="Genomic_DNA"/>
</dbReference>
<organism evidence="6 7">
    <name type="scientific">Eragrostis curvula</name>
    <name type="common">weeping love grass</name>
    <dbReference type="NCBI Taxonomy" id="38414"/>
    <lineage>
        <taxon>Eukaryota</taxon>
        <taxon>Viridiplantae</taxon>
        <taxon>Streptophyta</taxon>
        <taxon>Embryophyta</taxon>
        <taxon>Tracheophyta</taxon>
        <taxon>Spermatophyta</taxon>
        <taxon>Magnoliopsida</taxon>
        <taxon>Liliopsida</taxon>
        <taxon>Poales</taxon>
        <taxon>Poaceae</taxon>
        <taxon>PACMAD clade</taxon>
        <taxon>Chloridoideae</taxon>
        <taxon>Eragrostideae</taxon>
        <taxon>Eragrostidinae</taxon>
        <taxon>Eragrostis</taxon>
    </lineage>
</organism>
<feature type="domain" description="Non-haem dioxygenase N-terminal" evidence="5">
    <location>
        <begin position="52"/>
        <end position="165"/>
    </location>
</feature>